<dbReference type="Gene3D" id="3.40.50.150">
    <property type="entry name" value="Vaccinia Virus protein VP39"/>
    <property type="match status" value="1"/>
</dbReference>
<evidence type="ECO:0000256" key="1">
    <source>
        <dbReference type="ARBA" id="ARBA00022553"/>
    </source>
</evidence>
<evidence type="ECO:0000256" key="3">
    <source>
        <dbReference type="ARBA" id="ARBA00022679"/>
    </source>
</evidence>
<dbReference type="PANTHER" id="PTHR32183">
    <property type="match status" value="1"/>
</dbReference>
<reference evidence="5" key="2">
    <citation type="submission" date="2020-09" db="EMBL/GenBank/DDBJ databases">
        <authorList>
            <person name="Wu Z."/>
        </authorList>
    </citation>
    <scope>NUCLEOTIDE SEQUENCE</scope>
    <source>
        <strain evidence="5">SC17</strain>
    </source>
</reference>
<dbReference type="CDD" id="cd02440">
    <property type="entry name" value="AdoMet_MTases"/>
    <property type="match status" value="1"/>
</dbReference>
<dbReference type="GO" id="GO:0032259">
    <property type="term" value="P:methylation"/>
    <property type="evidence" value="ECO:0007669"/>
    <property type="project" value="UniProtKB-KW"/>
</dbReference>
<dbReference type="Pfam" id="PF05724">
    <property type="entry name" value="TPMT"/>
    <property type="match status" value="1"/>
</dbReference>
<proteinExistence type="predicted"/>
<evidence type="ECO:0000256" key="2">
    <source>
        <dbReference type="ARBA" id="ARBA00022603"/>
    </source>
</evidence>
<evidence type="ECO:0000313" key="5">
    <source>
        <dbReference type="EMBL" id="MBD0835419.1"/>
    </source>
</evidence>
<keyword evidence="1" id="KW-0597">Phosphoprotein</keyword>
<dbReference type="AlphaFoldDB" id="A0A8J6QTB9"/>
<keyword evidence="2 5" id="KW-0489">Methyltransferase</keyword>
<comment type="caution">
    <text evidence="5">The sequence shown here is derived from an EMBL/GenBank/DDBJ whole genome shotgun (WGS) entry which is preliminary data.</text>
</comment>
<evidence type="ECO:0000256" key="4">
    <source>
        <dbReference type="ARBA" id="ARBA00022691"/>
    </source>
</evidence>
<dbReference type="SUPFAM" id="SSF53335">
    <property type="entry name" value="S-adenosyl-L-methionine-dependent methyltransferases"/>
    <property type="match status" value="1"/>
</dbReference>
<protein>
    <submittedName>
        <fullName evidence="5">Methyltransferase domain-containing protein</fullName>
    </submittedName>
</protein>
<gene>
    <name evidence="5" type="ORF">ICJ84_08235</name>
</gene>
<keyword evidence="4" id="KW-0949">S-adenosyl-L-methionine</keyword>
<dbReference type="InterPro" id="IPR029063">
    <property type="entry name" value="SAM-dependent_MTases_sf"/>
</dbReference>
<organism evidence="5 6">
    <name type="scientific">Aestuariibaculum suncheonense</name>
    <dbReference type="NCBI Taxonomy" id="1028745"/>
    <lineage>
        <taxon>Bacteria</taxon>
        <taxon>Pseudomonadati</taxon>
        <taxon>Bacteroidota</taxon>
        <taxon>Flavobacteriia</taxon>
        <taxon>Flavobacteriales</taxon>
        <taxon>Flavobacteriaceae</taxon>
    </lineage>
</organism>
<dbReference type="GO" id="GO:0008757">
    <property type="term" value="F:S-adenosylmethionine-dependent methyltransferase activity"/>
    <property type="evidence" value="ECO:0007669"/>
    <property type="project" value="InterPro"/>
</dbReference>
<sequence length="195" mass="22552">MDLSESYWDNRYKTNNTGWDIGHISTPIKTYIDQLTNKDLKILIPGAGNAYEAEYLFLSGFKNVYVIDLSKTALDNIKARIPEFPESQMIQGNFFDLNDHFDLVIEQTFFCAINPELRFKYAEKMHQLLKPEGKLVGLLFDMPLNQTEPPFGGCEADYINYFGPYFNIELAPCYNSITPRHGKELFIKMTHKQVD</sequence>
<evidence type="ECO:0000313" key="6">
    <source>
        <dbReference type="Proteomes" id="UP000602057"/>
    </source>
</evidence>
<accession>A0A8J6QTB9</accession>
<name>A0A8J6QTB9_9FLAO</name>
<dbReference type="EMBL" id="JACVXC010000002">
    <property type="protein sequence ID" value="MBD0835419.1"/>
    <property type="molecule type" value="Genomic_DNA"/>
</dbReference>
<reference evidence="5" key="1">
    <citation type="journal article" date="2013" name="Int. J. Syst. Evol. Microbiol.">
        <title>Aestuariibaculum suncheonense gen. nov., sp. nov., a marine bacterium of the family Flavobacteriaceae isolated from a tidal flat and emended descriptions of the genera Gaetbulibacter and Tamlana.</title>
        <authorList>
            <person name="Jeong S.H."/>
            <person name="Park M.S."/>
            <person name="Jin H.M."/>
            <person name="Lee K."/>
            <person name="Park W."/>
            <person name="Jeon C.O."/>
        </authorList>
    </citation>
    <scope>NUCLEOTIDE SEQUENCE</scope>
    <source>
        <strain evidence="5">SC17</strain>
    </source>
</reference>
<keyword evidence="6" id="KW-1185">Reference proteome</keyword>
<keyword evidence="3" id="KW-0808">Transferase</keyword>
<dbReference type="Proteomes" id="UP000602057">
    <property type="component" value="Unassembled WGS sequence"/>
</dbReference>
<dbReference type="PANTHER" id="PTHR32183:SF11">
    <property type="entry name" value="THIOL METHYLTRANSFERASE 2-RELATED"/>
    <property type="match status" value="1"/>
</dbReference>
<dbReference type="RefSeq" id="WP_188215894.1">
    <property type="nucleotide sequence ID" value="NZ_BAABGH010000010.1"/>
</dbReference>
<dbReference type="InterPro" id="IPR008854">
    <property type="entry name" value="TPMT"/>
</dbReference>
<dbReference type="PROSITE" id="PS51585">
    <property type="entry name" value="SAM_MT_TPMT"/>
    <property type="match status" value="1"/>
</dbReference>